<dbReference type="InterPro" id="IPR039537">
    <property type="entry name" value="Retrotran_Ty1/copia-like"/>
</dbReference>
<dbReference type="GO" id="GO:0015074">
    <property type="term" value="P:DNA integration"/>
    <property type="evidence" value="ECO:0007669"/>
    <property type="project" value="InterPro"/>
</dbReference>
<feature type="region of interest" description="Disordered" evidence="1">
    <location>
        <begin position="1"/>
        <end position="33"/>
    </location>
</feature>
<organism evidence="3">
    <name type="scientific">Tanacetum cinerariifolium</name>
    <name type="common">Dalmatian daisy</name>
    <name type="synonym">Chrysanthemum cinerariifolium</name>
    <dbReference type="NCBI Taxonomy" id="118510"/>
    <lineage>
        <taxon>Eukaryota</taxon>
        <taxon>Viridiplantae</taxon>
        <taxon>Streptophyta</taxon>
        <taxon>Embryophyta</taxon>
        <taxon>Tracheophyta</taxon>
        <taxon>Spermatophyta</taxon>
        <taxon>Magnoliopsida</taxon>
        <taxon>eudicotyledons</taxon>
        <taxon>Gunneridae</taxon>
        <taxon>Pentapetalae</taxon>
        <taxon>asterids</taxon>
        <taxon>campanulids</taxon>
        <taxon>Asterales</taxon>
        <taxon>Asteraceae</taxon>
        <taxon>Asteroideae</taxon>
        <taxon>Anthemideae</taxon>
        <taxon>Anthemidinae</taxon>
        <taxon>Tanacetum</taxon>
    </lineage>
</organism>
<dbReference type="GO" id="GO:0003676">
    <property type="term" value="F:nucleic acid binding"/>
    <property type="evidence" value="ECO:0007669"/>
    <property type="project" value="InterPro"/>
</dbReference>
<protein>
    <submittedName>
        <fullName evidence="3">Putative ribonuclease H-like domain-containing protein</fullName>
    </submittedName>
</protein>
<dbReference type="PANTHER" id="PTHR42648:SF32">
    <property type="entry name" value="RIBONUCLEASE H-LIKE DOMAIN, GAG-PRE-INTEGRASE DOMAIN PROTEIN-RELATED"/>
    <property type="match status" value="1"/>
</dbReference>
<gene>
    <name evidence="3" type="ORF">Tci_500667</name>
</gene>
<accession>A0A699I6K0</accession>
<dbReference type="PROSITE" id="PS50994">
    <property type="entry name" value="INTEGRASE"/>
    <property type="match status" value="1"/>
</dbReference>
<feature type="region of interest" description="Disordered" evidence="1">
    <location>
        <begin position="56"/>
        <end position="98"/>
    </location>
</feature>
<proteinExistence type="predicted"/>
<name>A0A699I6K0_TANCI</name>
<evidence type="ECO:0000313" key="3">
    <source>
        <dbReference type="EMBL" id="GEZ28694.1"/>
    </source>
</evidence>
<dbReference type="InterPro" id="IPR036397">
    <property type="entry name" value="RNaseH_sf"/>
</dbReference>
<reference evidence="3" key="1">
    <citation type="journal article" date="2019" name="Sci. Rep.">
        <title>Draft genome of Tanacetum cinerariifolium, the natural source of mosquito coil.</title>
        <authorList>
            <person name="Yamashiro T."/>
            <person name="Shiraishi A."/>
            <person name="Satake H."/>
            <person name="Nakayama K."/>
        </authorList>
    </citation>
    <scope>NUCLEOTIDE SEQUENCE</scope>
</reference>
<dbReference type="InterPro" id="IPR012337">
    <property type="entry name" value="RNaseH-like_sf"/>
</dbReference>
<dbReference type="AlphaFoldDB" id="A0A699I6K0"/>
<comment type="caution">
    <text evidence="3">The sequence shown here is derived from an EMBL/GenBank/DDBJ whole genome shotgun (WGS) entry which is preliminary data.</text>
</comment>
<sequence length="283" mass="31602">DEENILANDRFKKGEGYHAVPPPLTGNNMPPKPGLSFAGLDDSIYKFKISKTVTSLAKDDKDAPETSPASVEKPKEDRMAKKSVLPTNMGKGTGHRESRPVWNNVQRINHQNKFAPTVVFTRSEAVSAFKGNRVTAVKTSVGSSTESFKKQRNSYSGCSRHMTGNKAYLIDHQEINDEGFVAFGSSRDELCGMKGIKKEYRNARTLQQNGVTERKNRTLIEAARTMLANSLLPITFWAEAVNTACYVLNRALVTKTHNKTPYELLNGIFDDDFFLMLEHVILK</sequence>
<evidence type="ECO:0000259" key="2">
    <source>
        <dbReference type="PROSITE" id="PS50994"/>
    </source>
</evidence>
<dbReference type="PANTHER" id="PTHR42648">
    <property type="entry name" value="TRANSPOSASE, PUTATIVE-RELATED"/>
    <property type="match status" value="1"/>
</dbReference>
<dbReference type="Gene3D" id="3.30.420.10">
    <property type="entry name" value="Ribonuclease H-like superfamily/Ribonuclease H"/>
    <property type="match status" value="1"/>
</dbReference>
<dbReference type="SUPFAM" id="SSF53098">
    <property type="entry name" value="Ribonuclease H-like"/>
    <property type="match status" value="1"/>
</dbReference>
<feature type="domain" description="Integrase catalytic" evidence="2">
    <location>
        <begin position="96"/>
        <end position="269"/>
    </location>
</feature>
<dbReference type="EMBL" id="BKCJ010261239">
    <property type="protein sequence ID" value="GEZ28694.1"/>
    <property type="molecule type" value="Genomic_DNA"/>
</dbReference>
<evidence type="ECO:0000256" key="1">
    <source>
        <dbReference type="SAM" id="MobiDB-lite"/>
    </source>
</evidence>
<dbReference type="InterPro" id="IPR001584">
    <property type="entry name" value="Integrase_cat-core"/>
</dbReference>
<feature type="non-terminal residue" evidence="3">
    <location>
        <position position="1"/>
    </location>
</feature>